<dbReference type="InterPro" id="IPR038765">
    <property type="entry name" value="Papain-like_cys_pep_sf"/>
</dbReference>
<comment type="caution">
    <text evidence="2">The sequence shown here is derived from an EMBL/GenBank/DDBJ whole genome shotgun (WGS) entry which is preliminary data.</text>
</comment>
<evidence type="ECO:0000313" key="3">
    <source>
        <dbReference type="Proteomes" id="UP001249851"/>
    </source>
</evidence>
<dbReference type="InterPro" id="IPR050704">
    <property type="entry name" value="Peptidase_C85-like"/>
</dbReference>
<dbReference type="EMBL" id="JARQWQ010000019">
    <property type="protein sequence ID" value="KAK2565692.1"/>
    <property type="molecule type" value="Genomic_DNA"/>
</dbReference>
<accession>A0AAD9QQS0</accession>
<dbReference type="CDD" id="cd22758">
    <property type="entry name" value="OTU_232R-like"/>
    <property type="match status" value="1"/>
</dbReference>
<dbReference type="GO" id="GO:0004843">
    <property type="term" value="F:cysteine-type deubiquitinase activity"/>
    <property type="evidence" value="ECO:0007669"/>
    <property type="project" value="TreeGrafter"/>
</dbReference>
<dbReference type="PANTHER" id="PTHR12419">
    <property type="entry name" value="OTU DOMAIN CONTAINING PROTEIN"/>
    <property type="match status" value="1"/>
</dbReference>
<protein>
    <submittedName>
        <fullName evidence="2">OVARIAN TUMOR DOMAIN-containing deubiquitinating enzyme 12</fullName>
    </submittedName>
</protein>
<dbReference type="Gene3D" id="3.90.70.80">
    <property type="match status" value="1"/>
</dbReference>
<dbReference type="PANTHER" id="PTHR12419:SF11">
    <property type="entry name" value="OTU DOMAIN-CONTAINING PROTEIN DDB_G0284757"/>
    <property type="match status" value="1"/>
</dbReference>
<dbReference type="Pfam" id="PF02338">
    <property type="entry name" value="OTU"/>
    <property type="match status" value="1"/>
</dbReference>
<proteinExistence type="predicted"/>
<dbReference type="AlphaFoldDB" id="A0AAD9QQS0"/>
<evidence type="ECO:0000313" key="2">
    <source>
        <dbReference type="EMBL" id="KAK2565692.1"/>
    </source>
</evidence>
<organism evidence="2 3">
    <name type="scientific">Acropora cervicornis</name>
    <name type="common">Staghorn coral</name>
    <dbReference type="NCBI Taxonomy" id="6130"/>
    <lineage>
        <taxon>Eukaryota</taxon>
        <taxon>Metazoa</taxon>
        <taxon>Cnidaria</taxon>
        <taxon>Anthozoa</taxon>
        <taxon>Hexacorallia</taxon>
        <taxon>Scleractinia</taxon>
        <taxon>Astrocoeniina</taxon>
        <taxon>Acroporidae</taxon>
        <taxon>Acropora</taxon>
    </lineage>
</organism>
<reference evidence="2" key="2">
    <citation type="journal article" date="2023" name="Science">
        <title>Genomic signatures of disease resistance in endangered staghorn corals.</title>
        <authorList>
            <person name="Vollmer S.V."/>
            <person name="Selwyn J.D."/>
            <person name="Despard B.A."/>
            <person name="Roesel C.L."/>
        </authorList>
    </citation>
    <scope>NUCLEOTIDE SEQUENCE</scope>
    <source>
        <strain evidence="2">K2</strain>
    </source>
</reference>
<dbReference type="Proteomes" id="UP001249851">
    <property type="component" value="Unassembled WGS sequence"/>
</dbReference>
<evidence type="ECO:0000259" key="1">
    <source>
        <dbReference type="PROSITE" id="PS50802"/>
    </source>
</evidence>
<keyword evidence="3" id="KW-1185">Reference proteome</keyword>
<sequence>MSICSSIPQAHRGYINSSLLESDLKMSESHANVVSFDENVSTLSNLYERNEHLLINETTVENMTTIGTVYESMMRNQRTYLVNQDNKHRLEDECTDFSLNTSRNGVGEVSKRSRSDIELNPGPVNAYMLLQSRLAQQGLSTLDVGGAGDCFFRAVSHQLYGEPSYHMNICCVSVQYMRTNPERFIDSIAGDSWARYLADMSQQGTWAEALVIQAVADAFHFTINIVESNERFAPHTVISPAAIPGHEPTFINIGHDGEADIFRFKTAMTSFKDARNLLLESYNDGIIDDDEFILLYEGNFSKNPAFPYENCERFDSDAMDDTECKAE</sequence>
<dbReference type="PROSITE" id="PS50802">
    <property type="entry name" value="OTU"/>
    <property type="match status" value="1"/>
</dbReference>
<feature type="domain" description="OTU" evidence="1">
    <location>
        <begin position="139"/>
        <end position="253"/>
    </location>
</feature>
<dbReference type="SUPFAM" id="SSF54001">
    <property type="entry name" value="Cysteine proteinases"/>
    <property type="match status" value="1"/>
</dbReference>
<reference evidence="2" key="1">
    <citation type="journal article" date="2023" name="G3 (Bethesda)">
        <title>Whole genome assembly and annotation of the endangered Caribbean coral Acropora cervicornis.</title>
        <authorList>
            <person name="Selwyn J.D."/>
            <person name="Vollmer S.V."/>
        </authorList>
    </citation>
    <scope>NUCLEOTIDE SEQUENCE</scope>
    <source>
        <strain evidence="2">K2</strain>
    </source>
</reference>
<gene>
    <name evidence="2" type="ORF">P5673_010866</name>
</gene>
<name>A0AAD9QQS0_ACRCE</name>
<dbReference type="GO" id="GO:0016579">
    <property type="term" value="P:protein deubiquitination"/>
    <property type="evidence" value="ECO:0007669"/>
    <property type="project" value="TreeGrafter"/>
</dbReference>
<dbReference type="InterPro" id="IPR003323">
    <property type="entry name" value="OTU_dom"/>
</dbReference>